<comment type="similarity">
    <text evidence="1">Belongs to the heat shock protein 70 family.</text>
</comment>
<dbReference type="Gene3D" id="3.90.640.10">
    <property type="entry name" value="Actin, Chain A, domain 4"/>
    <property type="match status" value="1"/>
</dbReference>
<proteinExistence type="inferred from homology"/>
<gene>
    <name evidence="5" type="ORF">KUTeg_008007</name>
</gene>
<feature type="region of interest" description="Disordered" evidence="4">
    <location>
        <begin position="40"/>
        <end position="67"/>
    </location>
</feature>
<dbReference type="Proteomes" id="UP001217089">
    <property type="component" value="Unassembled WGS sequence"/>
</dbReference>
<name>A0ABQ9FH61_TEGGR</name>
<sequence length="637" mass="72235">MLTVIDEIINDRKMGNCLQRQTNAQDTVPTQNDQFTTIYESVGGRTSPPPPYQQYNESSTTQPQQPSSERLLVAAIDFGTAFSGYAFSFRHDYEVDPLKISCNLWQHNNGLSNKAPTSVLFGPDGQVDSFGYDADLQFANVVQEKDVNNWHYFDRFKMRLFKEKDISGKEMKAIDVFSGTIGYIKNHLLARLKGMDTAGHVPERRIHWIITVPAIWNDKAKFFMRKSAEQAGIPKEQLTLALEPEAASLFCRYLPTFQYATKTHGNSDLYQPLGTGAKYMILDLGGGTADFTVHEVLADGTLQELHQASGGYWGGTTVDKKFLSVMKSVFGDDTIRQFRNQHPRDMLELQTDFEIKKRTFTSDRTRDVNLKIPLAFVEVYEETSGGRKVADAVKQSQYHDKIEIRRDKMVFKPELFSAFFEESILCILSHIQKLLQKPELSDVTIILLVGGYSESPIIKTRIINTYPNLRVVHPDDSGLAILKGAVLFGHEPQAISSRICKYTYGIAMTLPFKEGVHPEEKRRIVGDIQVCDDIFDIHVRIGQKMQIGMEQPEKEYCLFRGQTKGILDTFASLNTSPRFVSEDGCTHLGRIIIEKDEDSENSRRIFVKILYCGTELVVEARNDTGKIIKAYYDFLGR</sequence>
<protein>
    <recommendedName>
        <fullName evidence="7">Heat shock 70 kDa protein 12A</fullName>
    </recommendedName>
</protein>
<dbReference type="CDD" id="cd10229">
    <property type="entry name" value="ASKHA_NBD_HSP70_HSPA12"/>
    <property type="match status" value="1"/>
</dbReference>
<evidence type="ECO:0000256" key="4">
    <source>
        <dbReference type="SAM" id="MobiDB-lite"/>
    </source>
</evidence>
<dbReference type="InterPro" id="IPR043129">
    <property type="entry name" value="ATPase_NBD"/>
</dbReference>
<dbReference type="SUPFAM" id="SSF53067">
    <property type="entry name" value="Actin-like ATPase domain"/>
    <property type="match status" value="2"/>
</dbReference>
<evidence type="ECO:0000256" key="2">
    <source>
        <dbReference type="ARBA" id="ARBA00022741"/>
    </source>
</evidence>
<organism evidence="5 6">
    <name type="scientific">Tegillarca granosa</name>
    <name type="common">Malaysian cockle</name>
    <name type="synonym">Anadara granosa</name>
    <dbReference type="NCBI Taxonomy" id="220873"/>
    <lineage>
        <taxon>Eukaryota</taxon>
        <taxon>Metazoa</taxon>
        <taxon>Spiralia</taxon>
        <taxon>Lophotrochozoa</taxon>
        <taxon>Mollusca</taxon>
        <taxon>Bivalvia</taxon>
        <taxon>Autobranchia</taxon>
        <taxon>Pteriomorphia</taxon>
        <taxon>Arcoida</taxon>
        <taxon>Arcoidea</taxon>
        <taxon>Arcidae</taxon>
        <taxon>Tegillarca</taxon>
    </lineage>
</organism>
<evidence type="ECO:0000313" key="5">
    <source>
        <dbReference type="EMBL" id="KAJ8315857.1"/>
    </source>
</evidence>
<keyword evidence="2" id="KW-0547">Nucleotide-binding</keyword>
<dbReference type="Pfam" id="PF00012">
    <property type="entry name" value="HSP70"/>
    <property type="match status" value="1"/>
</dbReference>
<reference evidence="5 6" key="1">
    <citation type="submission" date="2022-12" db="EMBL/GenBank/DDBJ databases">
        <title>Chromosome-level genome of Tegillarca granosa.</title>
        <authorList>
            <person name="Kim J."/>
        </authorList>
    </citation>
    <scope>NUCLEOTIDE SEQUENCE [LARGE SCALE GENOMIC DNA]</scope>
    <source>
        <strain evidence="5">Teg-2019</strain>
        <tissue evidence="5">Adductor muscle</tissue>
    </source>
</reference>
<accession>A0ABQ9FH61</accession>
<evidence type="ECO:0000313" key="6">
    <source>
        <dbReference type="Proteomes" id="UP001217089"/>
    </source>
</evidence>
<evidence type="ECO:0000256" key="1">
    <source>
        <dbReference type="ARBA" id="ARBA00007381"/>
    </source>
</evidence>
<comment type="caution">
    <text evidence="5">The sequence shown here is derived from an EMBL/GenBank/DDBJ whole genome shotgun (WGS) entry which is preliminary data.</text>
</comment>
<feature type="compositionally biased region" description="Low complexity" evidence="4">
    <location>
        <begin position="58"/>
        <end position="67"/>
    </location>
</feature>
<dbReference type="Gene3D" id="3.30.420.40">
    <property type="match status" value="2"/>
</dbReference>
<evidence type="ECO:0000256" key="3">
    <source>
        <dbReference type="ARBA" id="ARBA00022840"/>
    </source>
</evidence>
<dbReference type="EMBL" id="JARBDR010000337">
    <property type="protein sequence ID" value="KAJ8315857.1"/>
    <property type="molecule type" value="Genomic_DNA"/>
</dbReference>
<dbReference type="InterPro" id="IPR013126">
    <property type="entry name" value="Hsp_70_fam"/>
</dbReference>
<keyword evidence="3" id="KW-0067">ATP-binding</keyword>
<keyword evidence="6" id="KW-1185">Reference proteome</keyword>
<dbReference type="PANTHER" id="PTHR14187">
    <property type="entry name" value="ALPHA KINASE/ELONGATION FACTOR 2 KINASE"/>
    <property type="match status" value="1"/>
</dbReference>
<evidence type="ECO:0008006" key="7">
    <source>
        <dbReference type="Google" id="ProtNLM"/>
    </source>
</evidence>
<dbReference type="PANTHER" id="PTHR14187:SF5">
    <property type="entry name" value="HEAT SHOCK 70 KDA PROTEIN 12A"/>
    <property type="match status" value="1"/>
</dbReference>